<dbReference type="EMBL" id="CP058316">
    <property type="protein sequence ID" value="QLD10971.1"/>
    <property type="molecule type" value="Genomic_DNA"/>
</dbReference>
<dbReference type="Proteomes" id="UP000509638">
    <property type="component" value="Chromosome"/>
</dbReference>
<dbReference type="AlphaFoldDB" id="A0A7D5EUW4"/>
<proteinExistence type="predicted"/>
<gene>
    <name evidence="1" type="ORF">HW566_03710</name>
</gene>
<dbReference type="Pfam" id="PF10604">
    <property type="entry name" value="Polyketide_cyc2"/>
    <property type="match status" value="1"/>
</dbReference>
<accession>A0A7D5EUW4</accession>
<name>A0A7D5EUW4_9MICO</name>
<reference evidence="1 2" key="1">
    <citation type="submission" date="2020-06" db="EMBL/GenBank/DDBJ databases">
        <authorList>
            <person name="Jo H."/>
        </authorList>
    </citation>
    <scope>NUCLEOTIDE SEQUENCE [LARGE SCALE GENOMIC DNA]</scope>
    <source>
        <strain evidence="1 2">I46</strain>
    </source>
</reference>
<dbReference type="Gene3D" id="3.30.530.20">
    <property type="match status" value="1"/>
</dbReference>
<dbReference type="RefSeq" id="WP_178010529.1">
    <property type="nucleotide sequence ID" value="NZ_CP058316.1"/>
</dbReference>
<sequence length="141" mass="15673">MNTYRAERDIQADPATVASIIVNIGELADWNPALIATRTNDRVAILDHPYSVSTRIPGRATLTYVQANADRIVWRLEAGGSVETGEWDLYPRGRETRVVHTMTHGGALFTLMQRAMAPVPTWRLDRLQQRAEARASSTGIS</sequence>
<protein>
    <submittedName>
        <fullName evidence="1">SRPBCC family protein</fullName>
    </submittedName>
</protein>
<dbReference type="InterPro" id="IPR023393">
    <property type="entry name" value="START-like_dom_sf"/>
</dbReference>
<dbReference type="InterPro" id="IPR019587">
    <property type="entry name" value="Polyketide_cyclase/dehydratase"/>
</dbReference>
<organism evidence="1 2">
    <name type="scientific">Microbacterium oleivorans</name>
    <dbReference type="NCBI Taxonomy" id="273677"/>
    <lineage>
        <taxon>Bacteria</taxon>
        <taxon>Bacillati</taxon>
        <taxon>Actinomycetota</taxon>
        <taxon>Actinomycetes</taxon>
        <taxon>Micrococcales</taxon>
        <taxon>Microbacteriaceae</taxon>
        <taxon>Microbacterium</taxon>
    </lineage>
</organism>
<evidence type="ECO:0000313" key="1">
    <source>
        <dbReference type="EMBL" id="QLD10971.1"/>
    </source>
</evidence>
<dbReference type="SUPFAM" id="SSF55961">
    <property type="entry name" value="Bet v1-like"/>
    <property type="match status" value="1"/>
</dbReference>
<evidence type="ECO:0000313" key="2">
    <source>
        <dbReference type="Proteomes" id="UP000509638"/>
    </source>
</evidence>